<dbReference type="AlphaFoldDB" id="A0A6A4SMB8"/>
<evidence type="ECO:0000313" key="2">
    <source>
        <dbReference type="Proteomes" id="UP000438429"/>
    </source>
</evidence>
<dbReference type="Proteomes" id="UP000438429">
    <property type="component" value="Unassembled WGS sequence"/>
</dbReference>
<sequence length="197" mass="22627">MICINAVLHLLFIRYNIDQFAKPSTRLLSRSDNNTEQIDVNTSMRTRGADSRIKEQYSEHQENQGTLAAVLARSWLDIRYQYLTLRSNEGQDIHGTEHSDWPEHRPSTDSLLLWKKIGCKSIPINTRDGFYNDCYFINGYDPAHAHFHVITLSLLLPGVELPVTASEFRALTPELDCIAEGNTFFTQESWKARLVSR</sequence>
<accession>A0A6A4SMB8</accession>
<evidence type="ECO:0000313" key="1">
    <source>
        <dbReference type="EMBL" id="KAF0035213.1"/>
    </source>
</evidence>
<protein>
    <submittedName>
        <fullName evidence="1">Uncharacterized protein</fullName>
    </submittedName>
</protein>
<proteinExistence type="predicted"/>
<gene>
    <name evidence="1" type="ORF">F2P81_012971</name>
</gene>
<reference evidence="1 2" key="1">
    <citation type="submission" date="2019-06" db="EMBL/GenBank/DDBJ databases">
        <title>Draft genomes of female and male turbot (Scophthalmus maximus).</title>
        <authorList>
            <person name="Xu H."/>
            <person name="Xu X.-W."/>
            <person name="Shao C."/>
            <person name="Chen S."/>
        </authorList>
    </citation>
    <scope>NUCLEOTIDE SEQUENCE [LARGE SCALE GENOMIC DNA]</scope>
    <source>
        <strain evidence="1">Ysfricsl-2016a</strain>
        <tissue evidence="1">Blood</tissue>
    </source>
</reference>
<comment type="caution">
    <text evidence="1">The sequence shown here is derived from an EMBL/GenBank/DDBJ whole genome shotgun (WGS) entry which is preliminary data.</text>
</comment>
<name>A0A6A4SMB8_SCOMX</name>
<organism evidence="1 2">
    <name type="scientific">Scophthalmus maximus</name>
    <name type="common">Turbot</name>
    <name type="synonym">Psetta maxima</name>
    <dbReference type="NCBI Taxonomy" id="52904"/>
    <lineage>
        <taxon>Eukaryota</taxon>
        <taxon>Metazoa</taxon>
        <taxon>Chordata</taxon>
        <taxon>Craniata</taxon>
        <taxon>Vertebrata</taxon>
        <taxon>Euteleostomi</taxon>
        <taxon>Actinopterygii</taxon>
        <taxon>Neopterygii</taxon>
        <taxon>Teleostei</taxon>
        <taxon>Neoteleostei</taxon>
        <taxon>Acanthomorphata</taxon>
        <taxon>Carangaria</taxon>
        <taxon>Pleuronectiformes</taxon>
        <taxon>Pleuronectoidei</taxon>
        <taxon>Scophthalmidae</taxon>
        <taxon>Scophthalmus</taxon>
    </lineage>
</organism>
<dbReference type="EMBL" id="VEVO01000011">
    <property type="protein sequence ID" value="KAF0035213.1"/>
    <property type="molecule type" value="Genomic_DNA"/>
</dbReference>